<dbReference type="AlphaFoldDB" id="A0A9X0CEC2"/>
<dbReference type="Proteomes" id="UP001163046">
    <property type="component" value="Unassembled WGS sequence"/>
</dbReference>
<sequence length="103" mass="11508">MHLAVPASQMHETVRETVAIALDATCRVRSYSMPASLYRSLRGTMPEEVPRVSQGRGDGDFLRNEDEPDARFVELADCGHVFEVEMMDQWMDQAETTDGGKAC</sequence>
<name>A0A9X0CEC2_9CNID</name>
<keyword evidence="2" id="KW-1185">Reference proteome</keyword>
<proteinExistence type="predicted"/>
<reference evidence="1" key="1">
    <citation type="submission" date="2023-01" db="EMBL/GenBank/DDBJ databases">
        <title>Genome assembly of the deep-sea coral Lophelia pertusa.</title>
        <authorList>
            <person name="Herrera S."/>
            <person name="Cordes E."/>
        </authorList>
    </citation>
    <scope>NUCLEOTIDE SEQUENCE</scope>
    <source>
        <strain evidence="1">USNM1676648</strain>
        <tissue evidence="1">Polyp</tissue>
    </source>
</reference>
<protein>
    <submittedName>
        <fullName evidence="1">NFX1-type zinc finger-containing protein 1</fullName>
    </submittedName>
</protein>
<dbReference type="EMBL" id="MU827786">
    <property type="protein sequence ID" value="KAJ7333550.1"/>
    <property type="molecule type" value="Genomic_DNA"/>
</dbReference>
<evidence type="ECO:0000313" key="2">
    <source>
        <dbReference type="Proteomes" id="UP001163046"/>
    </source>
</evidence>
<organism evidence="1 2">
    <name type="scientific">Desmophyllum pertusum</name>
    <dbReference type="NCBI Taxonomy" id="174260"/>
    <lineage>
        <taxon>Eukaryota</taxon>
        <taxon>Metazoa</taxon>
        <taxon>Cnidaria</taxon>
        <taxon>Anthozoa</taxon>
        <taxon>Hexacorallia</taxon>
        <taxon>Scleractinia</taxon>
        <taxon>Caryophylliina</taxon>
        <taxon>Caryophylliidae</taxon>
        <taxon>Desmophyllum</taxon>
    </lineage>
</organism>
<evidence type="ECO:0000313" key="1">
    <source>
        <dbReference type="EMBL" id="KAJ7333550.1"/>
    </source>
</evidence>
<comment type="caution">
    <text evidence="1">The sequence shown here is derived from an EMBL/GenBank/DDBJ whole genome shotgun (WGS) entry which is preliminary data.</text>
</comment>
<accession>A0A9X0CEC2</accession>
<gene>
    <name evidence="1" type="primary">ZNFX1_21</name>
    <name evidence="1" type="ORF">OS493_017088</name>
</gene>